<reference evidence="1 2" key="1">
    <citation type="submission" date="2019-08" db="EMBL/GenBank/DDBJ databases">
        <title>Actinomadura sp. nov. CYP1-5 isolated from mountain soil.</title>
        <authorList>
            <person name="Songsumanus A."/>
            <person name="Kuncharoen N."/>
            <person name="Kudo T."/>
            <person name="Yuki M."/>
            <person name="Igarashi Y."/>
            <person name="Tanasupawat S."/>
        </authorList>
    </citation>
    <scope>NUCLEOTIDE SEQUENCE [LARGE SCALE GENOMIC DNA]</scope>
    <source>
        <strain evidence="1 2">CYP1-5</strain>
    </source>
</reference>
<sequence length="105" mass="11940">MDLVEFLRQRLREDEAAAKSWLPFGNPDTAARAHPARHNPGRVLREVEAKRRLIERYERAATIPASISGFVRGQDDGYRQGCLDAIHDAAAVYAEHPDYQAEWKP</sequence>
<protein>
    <submittedName>
        <fullName evidence="1">Uncharacterized protein</fullName>
    </submittedName>
</protein>
<dbReference type="RefSeq" id="WP_148765531.1">
    <property type="nucleotide sequence ID" value="NZ_VSRQ01000007.1"/>
</dbReference>
<accession>A0A5D3FBN4</accession>
<organism evidence="1 2">
    <name type="scientific">Actinomadura decatromicini</name>
    <dbReference type="NCBI Taxonomy" id="2604572"/>
    <lineage>
        <taxon>Bacteria</taxon>
        <taxon>Bacillati</taxon>
        <taxon>Actinomycetota</taxon>
        <taxon>Actinomycetes</taxon>
        <taxon>Streptosporangiales</taxon>
        <taxon>Thermomonosporaceae</taxon>
        <taxon>Actinomadura</taxon>
    </lineage>
</organism>
<gene>
    <name evidence="1" type="ORF">FXF68_31205</name>
</gene>
<name>A0A5D3FBN4_9ACTN</name>
<dbReference type="EMBL" id="VSRQ01000007">
    <property type="protein sequence ID" value="TYK45150.1"/>
    <property type="molecule type" value="Genomic_DNA"/>
</dbReference>
<dbReference type="InterPro" id="IPR046193">
    <property type="entry name" value="DUF6221"/>
</dbReference>
<proteinExistence type="predicted"/>
<evidence type="ECO:0000313" key="2">
    <source>
        <dbReference type="Proteomes" id="UP000323505"/>
    </source>
</evidence>
<keyword evidence="2" id="KW-1185">Reference proteome</keyword>
<dbReference type="Proteomes" id="UP000323505">
    <property type="component" value="Unassembled WGS sequence"/>
</dbReference>
<evidence type="ECO:0000313" key="1">
    <source>
        <dbReference type="EMBL" id="TYK45150.1"/>
    </source>
</evidence>
<comment type="caution">
    <text evidence="1">The sequence shown here is derived from an EMBL/GenBank/DDBJ whole genome shotgun (WGS) entry which is preliminary data.</text>
</comment>
<dbReference type="AlphaFoldDB" id="A0A5D3FBN4"/>
<dbReference type="Pfam" id="PF19730">
    <property type="entry name" value="DUF6221"/>
    <property type="match status" value="1"/>
</dbReference>